<protein>
    <recommendedName>
        <fullName evidence="3">Secreted protein</fullName>
    </recommendedName>
</protein>
<dbReference type="EMBL" id="BPLQ01004971">
    <property type="protein sequence ID" value="GIY11877.1"/>
    <property type="molecule type" value="Genomic_DNA"/>
</dbReference>
<evidence type="ECO:0000313" key="2">
    <source>
        <dbReference type="Proteomes" id="UP001054837"/>
    </source>
</evidence>
<evidence type="ECO:0008006" key="3">
    <source>
        <dbReference type="Google" id="ProtNLM"/>
    </source>
</evidence>
<comment type="caution">
    <text evidence="1">The sequence shown here is derived from an EMBL/GenBank/DDBJ whole genome shotgun (WGS) entry which is preliminary data.</text>
</comment>
<dbReference type="Proteomes" id="UP001054837">
    <property type="component" value="Unassembled WGS sequence"/>
</dbReference>
<organism evidence="1 2">
    <name type="scientific">Caerostris darwini</name>
    <dbReference type="NCBI Taxonomy" id="1538125"/>
    <lineage>
        <taxon>Eukaryota</taxon>
        <taxon>Metazoa</taxon>
        <taxon>Ecdysozoa</taxon>
        <taxon>Arthropoda</taxon>
        <taxon>Chelicerata</taxon>
        <taxon>Arachnida</taxon>
        <taxon>Araneae</taxon>
        <taxon>Araneomorphae</taxon>
        <taxon>Entelegynae</taxon>
        <taxon>Araneoidea</taxon>
        <taxon>Araneidae</taxon>
        <taxon>Caerostris</taxon>
    </lineage>
</organism>
<reference evidence="1 2" key="1">
    <citation type="submission" date="2021-06" db="EMBL/GenBank/DDBJ databases">
        <title>Caerostris darwini draft genome.</title>
        <authorList>
            <person name="Kono N."/>
            <person name="Arakawa K."/>
        </authorList>
    </citation>
    <scope>NUCLEOTIDE SEQUENCE [LARGE SCALE GENOMIC DNA]</scope>
</reference>
<accession>A0AAV4QUT7</accession>
<proteinExistence type="predicted"/>
<name>A0AAV4QUT7_9ARAC</name>
<evidence type="ECO:0000313" key="1">
    <source>
        <dbReference type="EMBL" id="GIY11877.1"/>
    </source>
</evidence>
<keyword evidence="2" id="KW-1185">Reference proteome</keyword>
<gene>
    <name evidence="1" type="ORF">CDAR_29831</name>
</gene>
<sequence length="87" mass="9586">MVRAIFRVMVREREMCVLYFPDDVVTGTLRCPWHSVTHPSERPSLCVCGATAAVDARSGDVTSPRTETSGGGSRLAGRVLFWLLFPC</sequence>
<dbReference type="AlphaFoldDB" id="A0AAV4QUT7"/>